<feature type="transmembrane region" description="Helical" evidence="1">
    <location>
        <begin position="394"/>
        <end position="416"/>
    </location>
</feature>
<feature type="transmembrane region" description="Helical" evidence="1">
    <location>
        <begin position="313"/>
        <end position="337"/>
    </location>
</feature>
<feature type="transmembrane region" description="Helical" evidence="1">
    <location>
        <begin position="357"/>
        <end position="382"/>
    </location>
</feature>
<evidence type="ECO:0000313" key="2">
    <source>
        <dbReference type="EMBL" id="CAD9689184.1"/>
    </source>
</evidence>
<feature type="transmembrane region" description="Helical" evidence="1">
    <location>
        <begin position="20"/>
        <end position="43"/>
    </location>
</feature>
<name>A0A7S2S4I0_9STRA</name>
<feature type="transmembrane region" description="Helical" evidence="1">
    <location>
        <begin position="117"/>
        <end position="140"/>
    </location>
</feature>
<proteinExistence type="predicted"/>
<feature type="transmembrane region" description="Helical" evidence="1">
    <location>
        <begin position="422"/>
        <end position="444"/>
    </location>
</feature>
<accession>A0A7S2S4I0</accession>
<keyword evidence="1" id="KW-0472">Membrane</keyword>
<dbReference type="EMBL" id="HBHK01016196">
    <property type="protein sequence ID" value="CAD9689184.1"/>
    <property type="molecule type" value="Transcribed_RNA"/>
</dbReference>
<sequence length="489" mass="54238">MGRLCLRLRDKRWNWLYQGFNQLVVASLLLFMALALSQVAVFAGPFAPPGRVNNDVSVSYQTAFKLVPPILSLVVHWFGGMCFSFIGPKIMIATGMFVRALAYIIDGATAQGSQSSVAFLVSIMIYFANAWILTSATAIAMGYAPASSKGRYISVTNMARAAPDIVFYVVDLAMHESSTTLDRGYVYANSLYWSITVCFLVFFVASLVCVVNPNNVTRDDGYEVQMPAYLGMRAELKKTAKLFFQKLILFLFPILFWMSYETKIFLATTWLYLDYKAVWFLSVWWSITQIIGGCFAGFVVDCNLLESLTKKGWVAYGGVWIIGVLSFAFSFQGAYTLQVYNNEHGPHDLGNFQSSVFAWSAVSLSFQGFLTGYAYVITFWMLSAVAGSDSTLCAYYAGYANSLFGVGLLISGTVLAEGLRTSIFISALIFSIGIISLGIAVYDLRNVKLFQWQKNDHSSSTFQGLDPGCKDPLPESLEQVDFRALDMYS</sequence>
<feature type="transmembrane region" description="Helical" evidence="1">
    <location>
        <begin position="190"/>
        <end position="211"/>
    </location>
</feature>
<keyword evidence="1" id="KW-1133">Transmembrane helix</keyword>
<dbReference type="SUPFAM" id="SSF103473">
    <property type="entry name" value="MFS general substrate transporter"/>
    <property type="match status" value="1"/>
</dbReference>
<dbReference type="Gene3D" id="1.20.1250.20">
    <property type="entry name" value="MFS general substrate transporter like domains"/>
    <property type="match status" value="1"/>
</dbReference>
<feature type="transmembrane region" description="Helical" evidence="1">
    <location>
        <begin position="242"/>
        <end position="260"/>
    </location>
</feature>
<evidence type="ECO:0000256" key="1">
    <source>
        <dbReference type="SAM" id="Phobius"/>
    </source>
</evidence>
<protein>
    <submittedName>
        <fullName evidence="2">Uncharacterized protein</fullName>
    </submittedName>
</protein>
<dbReference type="AlphaFoldDB" id="A0A7S2S4I0"/>
<gene>
    <name evidence="2" type="ORF">QSP1433_LOCUS10160</name>
</gene>
<feature type="transmembrane region" description="Helical" evidence="1">
    <location>
        <begin position="280"/>
        <end position="301"/>
    </location>
</feature>
<keyword evidence="1" id="KW-0812">Transmembrane</keyword>
<organism evidence="2">
    <name type="scientific">Mucochytrium quahogii</name>
    <dbReference type="NCBI Taxonomy" id="96639"/>
    <lineage>
        <taxon>Eukaryota</taxon>
        <taxon>Sar</taxon>
        <taxon>Stramenopiles</taxon>
        <taxon>Bigyra</taxon>
        <taxon>Labyrinthulomycetes</taxon>
        <taxon>Thraustochytrida</taxon>
        <taxon>Thraustochytriidae</taxon>
        <taxon>Mucochytrium</taxon>
    </lineage>
</organism>
<reference evidence="2" key="1">
    <citation type="submission" date="2021-01" db="EMBL/GenBank/DDBJ databases">
        <authorList>
            <person name="Corre E."/>
            <person name="Pelletier E."/>
            <person name="Niang G."/>
            <person name="Scheremetjew M."/>
            <person name="Finn R."/>
            <person name="Kale V."/>
            <person name="Holt S."/>
            <person name="Cochrane G."/>
            <person name="Meng A."/>
            <person name="Brown T."/>
            <person name="Cohen L."/>
        </authorList>
    </citation>
    <scope>NUCLEOTIDE SEQUENCE</scope>
    <source>
        <strain evidence="2">NY070348D</strain>
    </source>
</reference>
<dbReference type="InterPro" id="IPR036259">
    <property type="entry name" value="MFS_trans_sf"/>
</dbReference>